<evidence type="ECO:0000256" key="2">
    <source>
        <dbReference type="ARBA" id="ARBA00022553"/>
    </source>
</evidence>
<dbReference type="PANTHER" id="PTHR46896">
    <property type="entry name" value="SENTRIN-SPECIFIC PROTEASE"/>
    <property type="match status" value="1"/>
</dbReference>
<name>A0A8B9ZAS2_9AVES</name>
<proteinExistence type="inferred from homology"/>
<keyword evidence="9" id="KW-1185">Reference proteome</keyword>
<dbReference type="GO" id="GO:0070139">
    <property type="term" value="F:SUMO-specific endopeptidase activity"/>
    <property type="evidence" value="ECO:0007669"/>
    <property type="project" value="TreeGrafter"/>
</dbReference>
<dbReference type="GO" id="GO:0005634">
    <property type="term" value="C:nucleus"/>
    <property type="evidence" value="ECO:0007669"/>
    <property type="project" value="TreeGrafter"/>
</dbReference>
<dbReference type="Ensembl" id="ENSBJAT00000001728.1">
    <property type="protein sequence ID" value="ENSBJAP00000001685.1"/>
    <property type="gene ID" value="ENSBJAG00000001279.1"/>
</dbReference>
<evidence type="ECO:0000256" key="3">
    <source>
        <dbReference type="ARBA" id="ARBA00022670"/>
    </source>
</evidence>
<evidence type="ECO:0000256" key="1">
    <source>
        <dbReference type="ARBA" id="ARBA00005234"/>
    </source>
</evidence>
<dbReference type="SUPFAM" id="SSF54001">
    <property type="entry name" value="Cysteine proteinases"/>
    <property type="match status" value="1"/>
</dbReference>
<feature type="region of interest" description="Disordered" evidence="6">
    <location>
        <begin position="545"/>
        <end position="569"/>
    </location>
</feature>
<dbReference type="InterPro" id="IPR038765">
    <property type="entry name" value="Papain-like_cys_pep_sf"/>
</dbReference>
<evidence type="ECO:0000256" key="4">
    <source>
        <dbReference type="ARBA" id="ARBA00022786"/>
    </source>
</evidence>
<dbReference type="AlphaFoldDB" id="A0A8B9ZAS2"/>
<feature type="domain" description="Ubiquitin-like protease family profile" evidence="7">
    <location>
        <begin position="420"/>
        <end position="660"/>
    </location>
</feature>
<dbReference type="GO" id="GO:0005737">
    <property type="term" value="C:cytoplasm"/>
    <property type="evidence" value="ECO:0007669"/>
    <property type="project" value="TreeGrafter"/>
</dbReference>
<dbReference type="GO" id="GO:0016926">
    <property type="term" value="P:protein desumoylation"/>
    <property type="evidence" value="ECO:0007669"/>
    <property type="project" value="TreeGrafter"/>
</dbReference>
<dbReference type="GO" id="GO:0006508">
    <property type="term" value="P:proteolysis"/>
    <property type="evidence" value="ECO:0007669"/>
    <property type="project" value="UniProtKB-KW"/>
</dbReference>
<reference evidence="8" key="1">
    <citation type="submission" date="2025-08" db="UniProtKB">
        <authorList>
            <consortium name="Ensembl"/>
        </authorList>
    </citation>
    <scope>IDENTIFICATION</scope>
</reference>
<dbReference type="Pfam" id="PF02902">
    <property type="entry name" value="Peptidase_C48"/>
    <property type="match status" value="1"/>
</dbReference>
<keyword evidence="3" id="KW-0645">Protease</keyword>
<comment type="similarity">
    <text evidence="1">Belongs to the peptidase C48 family.</text>
</comment>
<dbReference type="InterPro" id="IPR051947">
    <property type="entry name" value="Sentrin-specific_protease"/>
</dbReference>
<protein>
    <submittedName>
        <fullName evidence="8">SUMO specific peptidase 7</fullName>
    </submittedName>
</protein>
<keyword evidence="4" id="KW-0833">Ubl conjugation pathway</keyword>
<dbReference type="InterPro" id="IPR003653">
    <property type="entry name" value="Peptidase_C48_C"/>
</dbReference>
<keyword evidence="5" id="KW-0378">Hydrolase</keyword>
<feature type="compositionally biased region" description="Polar residues" evidence="6">
    <location>
        <begin position="545"/>
        <end position="554"/>
    </location>
</feature>
<dbReference type="Proteomes" id="UP000694555">
    <property type="component" value="Unplaced"/>
</dbReference>
<dbReference type="PANTHER" id="PTHR46896:SF2">
    <property type="entry name" value="SENTRIN-SPECIFIC PROTEASE 7"/>
    <property type="match status" value="1"/>
</dbReference>
<dbReference type="PROSITE" id="PS50600">
    <property type="entry name" value="ULP_PROTEASE"/>
    <property type="match status" value="1"/>
</dbReference>
<dbReference type="Gene3D" id="3.40.395.10">
    <property type="entry name" value="Adenoviral Proteinase, Chain A"/>
    <property type="match status" value="1"/>
</dbReference>
<evidence type="ECO:0000256" key="5">
    <source>
        <dbReference type="ARBA" id="ARBA00022801"/>
    </source>
</evidence>
<keyword evidence="2" id="KW-0597">Phosphoprotein</keyword>
<accession>A0A8B9ZAS2</accession>
<evidence type="ECO:0000259" key="7">
    <source>
        <dbReference type="PROSITE" id="PS50600"/>
    </source>
</evidence>
<evidence type="ECO:0000313" key="8">
    <source>
        <dbReference type="Ensembl" id="ENSBJAP00000001685.1"/>
    </source>
</evidence>
<organism evidence="8 9">
    <name type="scientific">Buteo japonicus</name>
    <dbReference type="NCBI Taxonomy" id="224669"/>
    <lineage>
        <taxon>Eukaryota</taxon>
        <taxon>Metazoa</taxon>
        <taxon>Chordata</taxon>
        <taxon>Craniata</taxon>
        <taxon>Vertebrata</taxon>
        <taxon>Euteleostomi</taxon>
        <taxon>Archelosauria</taxon>
        <taxon>Archosauria</taxon>
        <taxon>Dinosauria</taxon>
        <taxon>Saurischia</taxon>
        <taxon>Theropoda</taxon>
        <taxon>Coelurosauria</taxon>
        <taxon>Aves</taxon>
        <taxon>Neognathae</taxon>
        <taxon>Neoaves</taxon>
        <taxon>Telluraves</taxon>
        <taxon>Accipitrimorphae</taxon>
        <taxon>Accipitriformes</taxon>
        <taxon>Accipitridae</taxon>
        <taxon>Accipitrinae</taxon>
        <taxon>Buteo</taxon>
    </lineage>
</organism>
<feature type="region of interest" description="Disordered" evidence="6">
    <location>
        <begin position="350"/>
        <end position="369"/>
    </location>
</feature>
<evidence type="ECO:0000256" key="6">
    <source>
        <dbReference type="SAM" id="MobiDB-lite"/>
    </source>
</evidence>
<sequence length="707" mass="81454">MYQGVFSLLLFQTIHENRRTGLRGHSSEKCVQIMHESYLEISIYHAVFMIYCYIYGRQPKVILTNVLRTKIGRKYIDSHVITDANLSDADKLQSGQLPSSSIASLQTCQILSSPHESSFLSKRYSLSCSICILLFSSLVVLSSDDEDGPSEPKCTELLQDNITENNETDQQSDFCFSAKQLEDKMESHTEQVVQYLAYVLLCQPFDLFLRCLFFLALALNKNIKLTVDTLDLRRFGLWRSDGGCSSTMIIFLWLSVDYVEKIETQLGKLVISKPSRSSEFVFLELSQPLTEWEEDRLTELITGVSKKNRAPDLLEFLSLKQALPLFKDLSPEESSFMSYNKDLLKQCMPKENTSGAHEPAVQESKPKVARPSYTLANKQNSGCYSISLSSVLNEEWKEVRETGAVKNLIVYPPPPAKGGLGVTREDLECLEYGEFLNDVIIDFYLKYLLLEKVPKHLADRTHVFSSFFYKCLTRTEKNSEGDLKVSAAQRRHRRVRTWTRHINIFSKDYIFVPVNEESHWYIAVICFPWLEEAVYEECPHQNSLHHQPQQSPLRSESENSRTDSVLAFPGNCKDEEEMDANRSLFSKGRPCILILDSLKAGSVQKTVQVLREYLEVEWEAKRKTYREFNKSTMIDLCPRVPKQDNSSDCGVYLLQYVESFFQNPIVNFEQPLNLEKWFPRQLIRSKREEIRDLILQLHFQQHSGSSS</sequence>
<evidence type="ECO:0000313" key="9">
    <source>
        <dbReference type="Proteomes" id="UP000694555"/>
    </source>
</evidence>
<reference evidence="8" key="2">
    <citation type="submission" date="2025-09" db="UniProtKB">
        <authorList>
            <consortium name="Ensembl"/>
        </authorList>
    </citation>
    <scope>IDENTIFICATION</scope>
</reference>